<comment type="subcellular location">
    <subcellularLocation>
        <location evidence="1">Membrane</location>
        <topology evidence="1">Multi-pass membrane protein</topology>
    </subcellularLocation>
</comment>
<dbReference type="GO" id="GO:0016020">
    <property type="term" value="C:membrane"/>
    <property type="evidence" value="ECO:0007669"/>
    <property type="project" value="UniProtKB-SubCell"/>
</dbReference>
<accession>A0A0M3K0R7</accession>
<dbReference type="EMBL" id="UYRR01031520">
    <property type="protein sequence ID" value="VDK50719.1"/>
    <property type="molecule type" value="Genomic_DNA"/>
</dbReference>
<keyword evidence="2" id="KW-0472">Membrane</keyword>
<feature type="transmembrane region" description="Helical" evidence="2">
    <location>
        <begin position="256"/>
        <end position="277"/>
    </location>
</feature>
<dbReference type="AlphaFoldDB" id="A0A0M3K0R7"/>
<feature type="transmembrane region" description="Helical" evidence="2">
    <location>
        <begin position="37"/>
        <end position="57"/>
    </location>
</feature>
<dbReference type="Pfam" id="PF07690">
    <property type="entry name" value="MFS_1"/>
    <property type="match status" value="1"/>
</dbReference>
<feature type="transmembrane region" description="Helical" evidence="2">
    <location>
        <begin position="155"/>
        <end position="174"/>
    </location>
</feature>
<feature type="transmembrane region" description="Helical" evidence="2">
    <location>
        <begin position="349"/>
        <end position="369"/>
    </location>
</feature>
<keyword evidence="5" id="KW-1185">Reference proteome</keyword>
<dbReference type="Proteomes" id="UP000267096">
    <property type="component" value="Unassembled WGS sequence"/>
</dbReference>
<dbReference type="PANTHER" id="PTHR45757:SF23">
    <property type="entry name" value="MAJOR FACILITATOR SUPERFAMILY (MFS) PROFILE DOMAIN-CONTAINING PROTEIN"/>
    <property type="match status" value="1"/>
</dbReference>
<feature type="transmembrane region" description="Helical" evidence="2">
    <location>
        <begin position="125"/>
        <end position="143"/>
    </location>
</feature>
<organism evidence="6">
    <name type="scientific">Anisakis simplex</name>
    <name type="common">Herring worm</name>
    <dbReference type="NCBI Taxonomy" id="6269"/>
    <lineage>
        <taxon>Eukaryota</taxon>
        <taxon>Metazoa</taxon>
        <taxon>Ecdysozoa</taxon>
        <taxon>Nematoda</taxon>
        <taxon>Chromadorea</taxon>
        <taxon>Rhabditida</taxon>
        <taxon>Spirurina</taxon>
        <taxon>Ascaridomorpha</taxon>
        <taxon>Ascaridoidea</taxon>
        <taxon>Anisakidae</taxon>
        <taxon>Anisakis</taxon>
        <taxon>Anisakis simplex complex</taxon>
    </lineage>
</organism>
<dbReference type="InterPro" id="IPR036259">
    <property type="entry name" value="MFS_trans_sf"/>
</dbReference>
<keyword evidence="2" id="KW-0812">Transmembrane</keyword>
<dbReference type="InterPro" id="IPR011701">
    <property type="entry name" value="MFS"/>
</dbReference>
<evidence type="ECO:0000259" key="3">
    <source>
        <dbReference type="PROSITE" id="PS50850"/>
    </source>
</evidence>
<name>A0A0M3K0R7_ANISI</name>
<proteinExistence type="predicted"/>
<feature type="transmembrane region" description="Helical" evidence="2">
    <location>
        <begin position="69"/>
        <end position="90"/>
    </location>
</feature>
<dbReference type="SUPFAM" id="SSF103473">
    <property type="entry name" value="MFS general substrate transporter"/>
    <property type="match status" value="1"/>
</dbReference>
<dbReference type="GO" id="GO:0022857">
    <property type="term" value="F:transmembrane transporter activity"/>
    <property type="evidence" value="ECO:0007669"/>
    <property type="project" value="InterPro"/>
</dbReference>
<dbReference type="InterPro" id="IPR020846">
    <property type="entry name" value="MFS_dom"/>
</dbReference>
<feature type="transmembrane region" description="Helical" evidence="2">
    <location>
        <begin position="289"/>
        <end position="308"/>
    </location>
</feature>
<sequence length="403" mass="43935">MDPSSSDEHGDNHSKLSTSLNDTSTEYYTFTSYERSLLTSTVAIAALIANFPVVALVNHFGIRTVLTSLGILTGVSTCLIPIAIKAGFYYFLAMRFFQGVAFAANFPVIGSFCSRWAYYKQNGMFVSCLVAYIQLSPVMTMPLSGALCEYSGWQSVFYVHGAFSLIVFITYGLFYRNNPQKHPMVTVTESSKIAVGKVCANKADLRNIPYAAILKTPAVWAVWVAAIGNFFCVNMLFLFSPIYINKVLGFEVRSTGLGAAFAPLVQFCVKLSIGIISDKVRCLSETNKLRMFNSVAFFGSAALLSLLSVISVEYRSLCMVVMGLGVGVLGATTGGFFKSGPLISKQYSHFVTGNVSLGIAITMLFVPIVKNLLAPENTAQQWGFVFNATAVMMVCFLGIFMFI</sequence>
<keyword evidence="2" id="KW-1133">Transmembrane helix</keyword>
<feature type="domain" description="Major facilitator superfamily (MFS) profile" evidence="3">
    <location>
        <begin position="1"/>
        <end position="403"/>
    </location>
</feature>
<feature type="transmembrane region" description="Helical" evidence="2">
    <location>
        <begin position="96"/>
        <end position="118"/>
    </location>
</feature>
<dbReference type="PANTHER" id="PTHR45757">
    <property type="entry name" value="PROTEIN CBG23364-RELATED"/>
    <property type="match status" value="1"/>
</dbReference>
<dbReference type="OrthoDB" id="2985014at2759"/>
<evidence type="ECO:0000256" key="2">
    <source>
        <dbReference type="SAM" id="Phobius"/>
    </source>
</evidence>
<evidence type="ECO:0000313" key="5">
    <source>
        <dbReference type="Proteomes" id="UP000267096"/>
    </source>
</evidence>
<dbReference type="Gene3D" id="1.20.1250.20">
    <property type="entry name" value="MFS general substrate transporter like domains"/>
    <property type="match status" value="2"/>
</dbReference>
<feature type="transmembrane region" description="Helical" evidence="2">
    <location>
        <begin position="381"/>
        <end position="402"/>
    </location>
</feature>
<evidence type="ECO:0000313" key="6">
    <source>
        <dbReference type="WBParaSite" id="ASIM_0001441601-mRNA-1"/>
    </source>
</evidence>
<evidence type="ECO:0000256" key="1">
    <source>
        <dbReference type="ARBA" id="ARBA00004141"/>
    </source>
</evidence>
<feature type="transmembrane region" description="Helical" evidence="2">
    <location>
        <begin position="218"/>
        <end position="244"/>
    </location>
</feature>
<feature type="transmembrane region" description="Helical" evidence="2">
    <location>
        <begin position="314"/>
        <end position="337"/>
    </location>
</feature>
<dbReference type="PROSITE" id="PS50850">
    <property type="entry name" value="MFS"/>
    <property type="match status" value="1"/>
</dbReference>
<gene>
    <name evidence="4" type="ORF">ASIM_LOCUS13843</name>
</gene>
<evidence type="ECO:0000313" key="4">
    <source>
        <dbReference type="EMBL" id="VDK50719.1"/>
    </source>
</evidence>
<reference evidence="6" key="1">
    <citation type="submission" date="2017-02" db="UniProtKB">
        <authorList>
            <consortium name="WormBaseParasite"/>
        </authorList>
    </citation>
    <scope>IDENTIFICATION</scope>
</reference>
<dbReference type="WBParaSite" id="ASIM_0001441601-mRNA-1">
    <property type="protein sequence ID" value="ASIM_0001441601-mRNA-1"/>
    <property type="gene ID" value="ASIM_0001441601"/>
</dbReference>
<reference evidence="4 5" key="2">
    <citation type="submission" date="2018-11" db="EMBL/GenBank/DDBJ databases">
        <authorList>
            <consortium name="Pathogen Informatics"/>
        </authorList>
    </citation>
    <scope>NUCLEOTIDE SEQUENCE [LARGE SCALE GENOMIC DNA]</scope>
</reference>
<protein>
    <submittedName>
        <fullName evidence="6">MFS domain-containing protein</fullName>
    </submittedName>
</protein>